<evidence type="ECO:0008006" key="3">
    <source>
        <dbReference type="Google" id="ProtNLM"/>
    </source>
</evidence>
<dbReference type="Gene3D" id="1.10.860.10">
    <property type="entry name" value="DNAb Helicase, Chain A"/>
    <property type="match status" value="1"/>
</dbReference>
<comment type="caution">
    <text evidence="1">The sequence shown here is derived from an EMBL/GenBank/DDBJ whole genome shotgun (WGS) entry which is preliminary data.</text>
</comment>
<dbReference type="AlphaFoldDB" id="A0A428YYF4"/>
<dbReference type="InterPro" id="IPR016136">
    <property type="entry name" value="DNA_helicase_N/primase_C"/>
</dbReference>
<gene>
    <name evidence="1" type="ORF">DMH04_38100</name>
</gene>
<accession>A0A428YYF4</accession>
<evidence type="ECO:0000313" key="2">
    <source>
        <dbReference type="Proteomes" id="UP000287547"/>
    </source>
</evidence>
<sequence>MLPTTDLEAAVVGVLMQLTPDAAQPHLDHLESSDFTDWRAAAVAKLLTDLCAAGLPSLDPAAVVGYALRTGAVSGEHKLKRIAEWAADAYRAAPIVPASLDFHVGLLVEASYRRHVVMYAKRLLQAETSGALDLLDEQITAGYARLAAHRQRFTTTPTPLHVISNHVEQGAA</sequence>
<organism evidence="1 2">
    <name type="scientific">Kibdelosporangium aridum</name>
    <dbReference type="NCBI Taxonomy" id="2030"/>
    <lineage>
        <taxon>Bacteria</taxon>
        <taxon>Bacillati</taxon>
        <taxon>Actinomycetota</taxon>
        <taxon>Actinomycetes</taxon>
        <taxon>Pseudonocardiales</taxon>
        <taxon>Pseudonocardiaceae</taxon>
        <taxon>Kibdelosporangium</taxon>
    </lineage>
</organism>
<dbReference type="RefSeq" id="WP_037264649.1">
    <property type="nucleotide sequence ID" value="NZ_QHKI01000047.1"/>
</dbReference>
<name>A0A428YYF4_KIBAR</name>
<reference evidence="1 2" key="1">
    <citation type="submission" date="2018-05" db="EMBL/GenBank/DDBJ databases">
        <title>Evolution of GPA BGCs.</title>
        <authorList>
            <person name="Waglechner N."/>
            <person name="Wright G.D."/>
        </authorList>
    </citation>
    <scope>NUCLEOTIDE SEQUENCE [LARGE SCALE GENOMIC DNA]</scope>
    <source>
        <strain evidence="1 2">A82846</strain>
    </source>
</reference>
<dbReference type="EMBL" id="QHKI01000047">
    <property type="protein sequence ID" value="RSM75541.1"/>
    <property type="molecule type" value="Genomic_DNA"/>
</dbReference>
<proteinExistence type="predicted"/>
<protein>
    <recommendedName>
        <fullName evidence="3">DnaB-like helicase N terminal domain-containing protein</fullName>
    </recommendedName>
</protein>
<dbReference type="Proteomes" id="UP000287547">
    <property type="component" value="Unassembled WGS sequence"/>
</dbReference>
<evidence type="ECO:0000313" key="1">
    <source>
        <dbReference type="EMBL" id="RSM75541.1"/>
    </source>
</evidence>
<dbReference type="OrthoDB" id="3627722at2"/>